<accession>A0A8J3YWZ4</accession>
<evidence type="ECO:0000256" key="2">
    <source>
        <dbReference type="ARBA" id="ARBA00004882"/>
    </source>
</evidence>
<evidence type="ECO:0000259" key="11">
    <source>
        <dbReference type="PROSITE" id="PS51747"/>
    </source>
</evidence>
<keyword evidence="8" id="KW-0560">Oxidoreductase</keyword>
<dbReference type="InterPro" id="IPR002734">
    <property type="entry name" value="RibDG_C"/>
</dbReference>
<evidence type="ECO:0000256" key="9">
    <source>
        <dbReference type="ARBA" id="ARBA00049861"/>
    </source>
</evidence>
<comment type="catalytic activity">
    <reaction evidence="9">
        <text>5-amino-6-(5-phospho-D-ribitylamino)uracil + NADP(+) = 5-amino-6-(5-phospho-D-ribosylamino)uracil + NADPH + H(+)</text>
        <dbReference type="Rhea" id="RHEA:17845"/>
        <dbReference type="ChEBI" id="CHEBI:15378"/>
        <dbReference type="ChEBI" id="CHEBI:57783"/>
        <dbReference type="ChEBI" id="CHEBI:58349"/>
        <dbReference type="ChEBI" id="CHEBI:58421"/>
        <dbReference type="ChEBI" id="CHEBI:58453"/>
        <dbReference type="EC" id="1.1.1.193"/>
    </reaction>
</comment>
<reference evidence="12" key="1">
    <citation type="submission" date="2021-01" db="EMBL/GenBank/DDBJ databases">
        <title>Whole genome shotgun sequence of Virgisporangium aliadipatigenens NBRC 105644.</title>
        <authorList>
            <person name="Komaki H."/>
            <person name="Tamura T."/>
        </authorList>
    </citation>
    <scope>NUCLEOTIDE SEQUENCE</scope>
    <source>
        <strain evidence="12">NBRC 105644</strain>
    </source>
</reference>
<dbReference type="Pfam" id="PF01872">
    <property type="entry name" value="RibD_C"/>
    <property type="match status" value="1"/>
</dbReference>
<dbReference type="Gene3D" id="3.40.430.10">
    <property type="entry name" value="Dihydrofolate Reductase, subunit A"/>
    <property type="match status" value="1"/>
</dbReference>
<gene>
    <name evidence="12" type="ORF">Val02_91180</name>
</gene>
<evidence type="ECO:0000256" key="10">
    <source>
        <dbReference type="ARBA" id="ARBA00049886"/>
    </source>
</evidence>
<evidence type="ECO:0000313" key="12">
    <source>
        <dbReference type="EMBL" id="GIJ52232.1"/>
    </source>
</evidence>
<comment type="pathway">
    <text evidence="2">Cofactor biosynthesis; riboflavin biosynthesis; 5-amino-6-(D-ribitylamino)uracil from GTP: step 2/4.</text>
</comment>
<dbReference type="InterPro" id="IPR024072">
    <property type="entry name" value="DHFR-like_dom_sf"/>
</dbReference>
<keyword evidence="13" id="KW-1185">Reference proteome</keyword>
<evidence type="ECO:0000256" key="1">
    <source>
        <dbReference type="ARBA" id="ARBA00002151"/>
    </source>
</evidence>
<dbReference type="GO" id="GO:0008835">
    <property type="term" value="F:diaminohydroxyphosphoribosylaminopyrimidine deaminase activity"/>
    <property type="evidence" value="ECO:0007669"/>
    <property type="project" value="UniProtKB-EC"/>
</dbReference>
<evidence type="ECO:0000256" key="8">
    <source>
        <dbReference type="ARBA" id="ARBA00023002"/>
    </source>
</evidence>
<comment type="catalytic activity">
    <reaction evidence="10">
        <text>2,5-diamino-6-hydroxy-4-(5-phosphoribosylamino)-pyrimidine + H2O + H(+) = 5-amino-6-(5-phospho-D-ribosylamino)uracil + NH4(+)</text>
        <dbReference type="Rhea" id="RHEA:21868"/>
        <dbReference type="ChEBI" id="CHEBI:15377"/>
        <dbReference type="ChEBI" id="CHEBI:15378"/>
        <dbReference type="ChEBI" id="CHEBI:28938"/>
        <dbReference type="ChEBI" id="CHEBI:58453"/>
        <dbReference type="ChEBI" id="CHEBI:58614"/>
        <dbReference type="EC" id="3.5.4.26"/>
    </reaction>
</comment>
<comment type="similarity">
    <text evidence="3">In the N-terminal section; belongs to the cytidine and deoxycytidylate deaminase family.</text>
</comment>
<comment type="caution">
    <text evidence="12">The sequence shown here is derived from an EMBL/GenBank/DDBJ whole genome shotgun (WGS) entry which is preliminary data.</text>
</comment>
<evidence type="ECO:0000256" key="5">
    <source>
        <dbReference type="ARBA" id="ARBA00012766"/>
    </source>
</evidence>
<dbReference type="PANTHER" id="PTHR38011:SF7">
    <property type="entry name" value="2,5-DIAMINO-6-RIBOSYLAMINO-4(3H)-PYRIMIDINONE 5'-PHOSPHATE REDUCTASE"/>
    <property type="match status" value="1"/>
</dbReference>
<name>A0A8J3YWZ4_9ACTN</name>
<dbReference type="PANTHER" id="PTHR38011">
    <property type="entry name" value="DIHYDROFOLATE REDUCTASE FAMILY PROTEIN (AFU_ORTHOLOGUE AFUA_8G06820)"/>
    <property type="match status" value="1"/>
</dbReference>
<protein>
    <recommendedName>
        <fullName evidence="6">Riboflavin biosynthesis protein RibD</fullName>
        <ecNumber evidence="5">3.5.4.26</ecNumber>
    </recommendedName>
</protein>
<evidence type="ECO:0000256" key="3">
    <source>
        <dbReference type="ARBA" id="ARBA00005259"/>
    </source>
</evidence>
<dbReference type="PROSITE" id="PS51747">
    <property type="entry name" value="CYT_DCMP_DEAMINASES_2"/>
    <property type="match status" value="1"/>
</dbReference>
<dbReference type="InterPro" id="IPR050765">
    <property type="entry name" value="Riboflavin_Biosynth_HTPR"/>
</dbReference>
<dbReference type="GO" id="GO:0009231">
    <property type="term" value="P:riboflavin biosynthetic process"/>
    <property type="evidence" value="ECO:0007669"/>
    <property type="project" value="UniProtKB-UniPathway"/>
</dbReference>
<evidence type="ECO:0000256" key="7">
    <source>
        <dbReference type="ARBA" id="ARBA00022857"/>
    </source>
</evidence>
<dbReference type="Gene3D" id="3.40.140.10">
    <property type="entry name" value="Cytidine Deaminase, domain 2"/>
    <property type="match status" value="1"/>
</dbReference>
<keyword evidence="7" id="KW-0521">NADP</keyword>
<dbReference type="GO" id="GO:0008703">
    <property type="term" value="F:5-amino-6-(5-phosphoribosylamino)uracil reductase activity"/>
    <property type="evidence" value="ECO:0007669"/>
    <property type="project" value="UniProtKB-EC"/>
</dbReference>
<dbReference type="InterPro" id="IPR002125">
    <property type="entry name" value="CMP_dCMP_dom"/>
</dbReference>
<evidence type="ECO:0000256" key="4">
    <source>
        <dbReference type="ARBA" id="ARBA00007417"/>
    </source>
</evidence>
<proteinExistence type="inferred from homology"/>
<dbReference type="EMBL" id="BOPF01000069">
    <property type="protein sequence ID" value="GIJ52232.1"/>
    <property type="molecule type" value="Genomic_DNA"/>
</dbReference>
<sequence length="358" mass="37688">MHVVVSCAVSLDGYLDDGSARRLILSGPADLDRVDALRATCDAILVGANTVRRDNPRLRVHSDVRRQERVRAGKPENPLRVTITGSGDLDPDAPFFGHEALVFTAPAGLDRVTGTLGKAATVLPAEDLADVLRDLDARGVERLLVEGGSAILTALLAQGLVDELQVAIAPILVGGGVRFLGGGVFPPGRLTLVEMRRVEDVAVLTFGRPPHDDRHWLGVAIALAENCSPVPGAYNVGAVVVAADGTELARGYSRETGPDVHAEEVALDRVDPADPRLAGATLYSSMEPCGVRRSRPVPCAHLIAASAVRRVVYALREPPVLAAGGGDAVLRAAGVTVVEVPDQAFLVRRTNGHLIPTF</sequence>
<organism evidence="12 13">
    <name type="scientific">Virgisporangium aliadipatigenens</name>
    <dbReference type="NCBI Taxonomy" id="741659"/>
    <lineage>
        <taxon>Bacteria</taxon>
        <taxon>Bacillati</taxon>
        <taxon>Actinomycetota</taxon>
        <taxon>Actinomycetes</taxon>
        <taxon>Micromonosporales</taxon>
        <taxon>Micromonosporaceae</taxon>
        <taxon>Virgisporangium</taxon>
    </lineage>
</organism>
<dbReference type="SUPFAM" id="SSF53927">
    <property type="entry name" value="Cytidine deaminase-like"/>
    <property type="match status" value="1"/>
</dbReference>
<dbReference type="SUPFAM" id="SSF53597">
    <property type="entry name" value="Dihydrofolate reductase-like"/>
    <property type="match status" value="1"/>
</dbReference>
<dbReference type="AlphaFoldDB" id="A0A8J3YWZ4"/>
<dbReference type="EC" id="3.5.4.26" evidence="5"/>
<dbReference type="Pfam" id="PF00383">
    <property type="entry name" value="dCMP_cyt_deam_1"/>
    <property type="match status" value="1"/>
</dbReference>
<dbReference type="InterPro" id="IPR016193">
    <property type="entry name" value="Cytidine_deaminase-like"/>
</dbReference>
<dbReference type="Proteomes" id="UP000619260">
    <property type="component" value="Unassembled WGS sequence"/>
</dbReference>
<dbReference type="UniPathway" id="UPA00275">
    <property type="reaction ID" value="UER00401"/>
</dbReference>
<feature type="domain" description="CMP/dCMP-type deaminase" evidence="11">
    <location>
        <begin position="211"/>
        <end position="328"/>
    </location>
</feature>
<comment type="function">
    <text evidence="1">Converts 2,5-diamino-6-(ribosylamino)-4(3h)-pyrimidinone 5'-phosphate into 5-amino-6-(ribosylamino)-2,4(1h,3h)-pyrimidinedione 5'-phosphate.</text>
</comment>
<evidence type="ECO:0000313" key="13">
    <source>
        <dbReference type="Proteomes" id="UP000619260"/>
    </source>
</evidence>
<comment type="similarity">
    <text evidence="4">In the C-terminal section; belongs to the HTP reductase family.</text>
</comment>
<evidence type="ECO:0000256" key="6">
    <source>
        <dbReference type="ARBA" id="ARBA00019930"/>
    </source>
</evidence>